<dbReference type="Pfam" id="PF11041">
    <property type="entry name" value="Phage_Wedge1"/>
    <property type="match status" value="1"/>
</dbReference>
<protein>
    <submittedName>
        <fullName evidence="1">Protein of uncharacterized function (DUF2612)</fullName>
    </submittedName>
</protein>
<dbReference type="AlphaFoldDB" id="A0A0T9KM37"/>
<gene>
    <name evidence="1" type="ORF">ERS008491_00481</name>
</gene>
<name>A0A0T9KM37_YERKR</name>
<dbReference type="Proteomes" id="UP000045824">
    <property type="component" value="Unassembled WGS sequence"/>
</dbReference>
<evidence type="ECO:0000313" key="1">
    <source>
        <dbReference type="EMBL" id="CNE11846.1"/>
    </source>
</evidence>
<dbReference type="EMBL" id="CPYI01000001">
    <property type="protein sequence ID" value="CNE11846.1"/>
    <property type="molecule type" value="Genomic_DNA"/>
</dbReference>
<dbReference type="RefSeq" id="WP_050118274.1">
    <property type="nucleotide sequence ID" value="NZ_CAWMAB010000001.1"/>
</dbReference>
<organism evidence="1 2">
    <name type="scientific">Yersinia kristensenii</name>
    <dbReference type="NCBI Taxonomy" id="28152"/>
    <lineage>
        <taxon>Bacteria</taxon>
        <taxon>Pseudomonadati</taxon>
        <taxon>Pseudomonadota</taxon>
        <taxon>Gammaproteobacteria</taxon>
        <taxon>Enterobacterales</taxon>
        <taxon>Yersiniaceae</taxon>
        <taxon>Yersinia</taxon>
    </lineage>
</organism>
<accession>A0A0T9KM37</accession>
<proteinExistence type="predicted"/>
<evidence type="ECO:0000313" key="2">
    <source>
        <dbReference type="Proteomes" id="UP000045824"/>
    </source>
</evidence>
<dbReference type="InterPro" id="IPR021283">
    <property type="entry name" value="Phage_Wedge1"/>
</dbReference>
<sequence length="224" mass="24937">MSETKYQRLITSYHKNKPKFYDHISLITAPLLGIQQTTNQLTTDFDLDSSIGNQEDVVGLWVGIGRNIRTPITDVYFSLDTEGLGFDLGSWKGPYDSLTGFTRLDDETYRTILRAKIQANNWDGTVETLSDIYQSIFPDGRTKIFAVDNFDMTMTIYIAGEQISSVMREVIAQGYLDVKPAGVGVTNYIISTEAGALFGFDLDNEYSSGFDSSAWGLSLRKANG</sequence>
<reference evidence="1 2" key="1">
    <citation type="submission" date="2015-03" db="EMBL/GenBank/DDBJ databases">
        <authorList>
            <person name="Murphy D."/>
        </authorList>
    </citation>
    <scope>NUCLEOTIDE SEQUENCE [LARGE SCALE GENOMIC DNA]</scope>
    <source>
        <strain evidence="1 2">FCF326</strain>
    </source>
</reference>